<sequence length="98" mass="10969">TQVKEHGFTKTIKVSSFKASFASIPVPSTIRSSIRERSEEISVSGHEVDEMRGDQFIESTADHEERELRHLQSMVLASSSGKRRWILAVGSLLAAHYL</sequence>
<reference evidence="1" key="1">
    <citation type="submission" date="2020-11" db="EMBL/GenBank/DDBJ databases">
        <authorList>
            <person name="Tran Van P."/>
        </authorList>
    </citation>
    <scope>NUCLEOTIDE SEQUENCE</scope>
</reference>
<evidence type="ECO:0000313" key="1">
    <source>
        <dbReference type="EMBL" id="CAD7235369.1"/>
    </source>
</evidence>
<proteinExistence type="predicted"/>
<name>A0A7R8ZSZ2_9CRUS</name>
<gene>
    <name evidence="1" type="ORF">CTOB1V02_LOCUS13184</name>
</gene>
<protein>
    <submittedName>
        <fullName evidence="1">Uncharacterized protein</fullName>
    </submittedName>
</protein>
<organism evidence="1">
    <name type="scientific">Cyprideis torosa</name>
    <dbReference type="NCBI Taxonomy" id="163714"/>
    <lineage>
        <taxon>Eukaryota</taxon>
        <taxon>Metazoa</taxon>
        <taxon>Ecdysozoa</taxon>
        <taxon>Arthropoda</taxon>
        <taxon>Crustacea</taxon>
        <taxon>Oligostraca</taxon>
        <taxon>Ostracoda</taxon>
        <taxon>Podocopa</taxon>
        <taxon>Podocopida</taxon>
        <taxon>Cytherocopina</taxon>
        <taxon>Cytheroidea</taxon>
        <taxon>Cytherideidae</taxon>
        <taxon>Cyprideis</taxon>
    </lineage>
</organism>
<accession>A0A7R8ZSZ2</accession>
<feature type="non-terminal residue" evidence="1">
    <location>
        <position position="1"/>
    </location>
</feature>
<dbReference type="EMBL" id="OB672386">
    <property type="protein sequence ID" value="CAD7235369.1"/>
    <property type="molecule type" value="Genomic_DNA"/>
</dbReference>
<dbReference type="AlphaFoldDB" id="A0A7R8ZSZ2"/>